<keyword evidence="14" id="KW-0675">Receptor</keyword>
<dbReference type="CDD" id="cd01347">
    <property type="entry name" value="ligand_gated_channel"/>
    <property type="match status" value="1"/>
</dbReference>
<keyword evidence="6 8" id="KW-0472">Membrane</keyword>
<protein>
    <submittedName>
        <fullName evidence="14">TonB-dependent receptor</fullName>
    </submittedName>
</protein>
<dbReference type="PANTHER" id="PTHR40980">
    <property type="entry name" value="PLUG DOMAIN-CONTAINING PROTEIN"/>
    <property type="match status" value="1"/>
</dbReference>
<dbReference type="PANTHER" id="PTHR40980:SF3">
    <property type="entry name" value="TONB-DEPENDENT RECEPTOR-LIKE BETA-BARREL DOMAIN-CONTAINING PROTEIN"/>
    <property type="match status" value="1"/>
</dbReference>
<evidence type="ECO:0000256" key="1">
    <source>
        <dbReference type="ARBA" id="ARBA00004571"/>
    </source>
</evidence>
<dbReference type="InterPro" id="IPR037066">
    <property type="entry name" value="Plug_dom_sf"/>
</dbReference>
<organism evidence="14 15">
    <name type="scientific">Sphingomonas cynarae</name>
    <dbReference type="NCBI Taxonomy" id="930197"/>
    <lineage>
        <taxon>Bacteria</taxon>
        <taxon>Pseudomonadati</taxon>
        <taxon>Pseudomonadota</taxon>
        <taxon>Alphaproteobacteria</taxon>
        <taxon>Sphingomonadales</taxon>
        <taxon>Sphingomonadaceae</taxon>
        <taxon>Sphingomonas</taxon>
    </lineage>
</organism>
<keyword evidence="5 9" id="KW-0798">TonB box</keyword>
<dbReference type="Gene3D" id="2.40.170.20">
    <property type="entry name" value="TonB-dependent receptor, beta-barrel domain"/>
    <property type="match status" value="2"/>
</dbReference>
<sequence length="974" mass="105060">MTRSTTAVLNGTSRVALGAALLLAAASGAVAQTAPITTTPQGAPAPIPAPVQSTTEQPTQPAPVADDASGPDIVVTGIRASLANALSAKRDSAQVLDAISAEDIGKFPDKNVGEALQRVTGVQITRAGGEGSGVSIRGASPDLNRVEINGQTALSTGAGVATRQVEFRDIPAEFVSRLEVVKSATADMTEGGLGGTVRIITRRPFDAKDGFLSGSAQAVYGDLADRVDPKFALIGSKLFANDTIGILGSATYEKRSLWYDQARTTGWRQIERFPTTPNSAANPNCLTGRNQARCVDIDNNGFGDFFPDVPRYVINRELTERYAFNGIVEWRPSDDVRAFVEGTYTRGKQKIDSQFLQLSTGQTAGFLTENGGVDLTRTTLGQDQTVDKVTFVGPTGGAAGLNAAYRNILGVIDRQQFNGQVGADWDVTDQFKVTGRASYAKAKAYNNEINATATAQGLREITIDYTGDQQAPNIILPIDPTTTQGITQFTVLRRPRYNNQREIDFKLDGEYKPETWLTSLKIGVQKRDLKVTSRLFDANRTYNGYVAGTPGFGNITQNSFVTGSAQTVVQSTGTNAAILNQIQSIIGPNATLGDHDFFNTGDLGFNGIKRWLNLGMDVANAAGIPDPFVNPVPADTWGVTDKNLAAYVSAAFEVEPFGKRLTGVIGARVINTKTDTRGSVVIAPTPARPAGLVTPFTSKGEYTEFLPSLNLKMELIPNKLQLRATATEVIARPSPADLAPRFTLDILGLTGSRGNPGLQPYRAKQYDFGVEWYISRVNFVSATLFRKDISSFVDRTTQQEVIDGVNYTIGLPVNGTSKVQINGAELGGQFAFDFLPKPFDSFGVTANYTYSDDKGYNQRDYFTGDLLTFPGLSKHSYNLSGYYDDGTISARLSYNWRSRFVIAALDRGNNPAVGEPFGQWDASASATLTDNVSVFLEGVNVFNAQRTENAASIYRRNIIETYGRRVYGGVRVKF</sequence>
<keyword evidence="2 8" id="KW-0813">Transport</keyword>
<dbReference type="InterPro" id="IPR000531">
    <property type="entry name" value="Beta-barrel_TonB"/>
</dbReference>
<name>A0ABP7DQV4_9SPHN</name>
<evidence type="ECO:0000256" key="8">
    <source>
        <dbReference type="PROSITE-ProRule" id="PRU01360"/>
    </source>
</evidence>
<feature type="domain" description="TonB-dependent receptor-like beta-barrel" evidence="12">
    <location>
        <begin position="457"/>
        <end position="940"/>
    </location>
</feature>
<dbReference type="Pfam" id="PF00593">
    <property type="entry name" value="TonB_dep_Rec_b-barrel"/>
    <property type="match status" value="1"/>
</dbReference>
<dbReference type="RefSeq" id="WP_344693014.1">
    <property type="nucleotide sequence ID" value="NZ_BAABBF010000003.1"/>
</dbReference>
<dbReference type="Gene3D" id="2.170.130.10">
    <property type="entry name" value="TonB-dependent receptor, plug domain"/>
    <property type="match status" value="1"/>
</dbReference>
<dbReference type="InterPro" id="IPR010104">
    <property type="entry name" value="TonB_rcpt_bac"/>
</dbReference>
<comment type="similarity">
    <text evidence="8 9">Belongs to the TonB-dependent receptor family.</text>
</comment>
<dbReference type="InterPro" id="IPR012910">
    <property type="entry name" value="Plug_dom"/>
</dbReference>
<feature type="signal peptide" evidence="11">
    <location>
        <begin position="1"/>
        <end position="31"/>
    </location>
</feature>
<keyword evidence="7 8" id="KW-0998">Cell outer membrane</keyword>
<accession>A0ABP7DQV4</accession>
<dbReference type="Proteomes" id="UP001500523">
    <property type="component" value="Unassembled WGS sequence"/>
</dbReference>
<dbReference type="Pfam" id="PF07715">
    <property type="entry name" value="Plug"/>
    <property type="match status" value="1"/>
</dbReference>
<evidence type="ECO:0000313" key="15">
    <source>
        <dbReference type="Proteomes" id="UP001500523"/>
    </source>
</evidence>
<evidence type="ECO:0000256" key="4">
    <source>
        <dbReference type="ARBA" id="ARBA00022692"/>
    </source>
</evidence>
<keyword evidence="4 8" id="KW-0812">Transmembrane</keyword>
<evidence type="ECO:0000256" key="11">
    <source>
        <dbReference type="SAM" id="SignalP"/>
    </source>
</evidence>
<evidence type="ECO:0000256" key="3">
    <source>
        <dbReference type="ARBA" id="ARBA00022452"/>
    </source>
</evidence>
<gene>
    <name evidence="14" type="ORF">GCM10022268_17890</name>
</gene>
<evidence type="ECO:0000256" key="5">
    <source>
        <dbReference type="ARBA" id="ARBA00023077"/>
    </source>
</evidence>
<keyword evidence="15" id="KW-1185">Reference proteome</keyword>
<evidence type="ECO:0000256" key="6">
    <source>
        <dbReference type="ARBA" id="ARBA00023136"/>
    </source>
</evidence>
<dbReference type="NCBIfam" id="TIGR01782">
    <property type="entry name" value="TonB-Xanth-Caul"/>
    <property type="match status" value="1"/>
</dbReference>
<keyword evidence="3 8" id="KW-1134">Transmembrane beta strand</keyword>
<comment type="caution">
    <text evidence="14">The sequence shown here is derived from an EMBL/GenBank/DDBJ whole genome shotgun (WGS) entry which is preliminary data.</text>
</comment>
<proteinExistence type="inferred from homology"/>
<evidence type="ECO:0000256" key="7">
    <source>
        <dbReference type="ARBA" id="ARBA00023237"/>
    </source>
</evidence>
<reference evidence="15" key="1">
    <citation type="journal article" date="2019" name="Int. J. Syst. Evol. Microbiol.">
        <title>The Global Catalogue of Microorganisms (GCM) 10K type strain sequencing project: providing services to taxonomists for standard genome sequencing and annotation.</title>
        <authorList>
            <consortium name="The Broad Institute Genomics Platform"/>
            <consortium name="The Broad Institute Genome Sequencing Center for Infectious Disease"/>
            <person name="Wu L."/>
            <person name="Ma J."/>
        </authorList>
    </citation>
    <scope>NUCLEOTIDE SEQUENCE [LARGE SCALE GENOMIC DNA]</scope>
    <source>
        <strain evidence="15">JCM 17498</strain>
    </source>
</reference>
<dbReference type="PROSITE" id="PS52016">
    <property type="entry name" value="TONB_DEPENDENT_REC_3"/>
    <property type="match status" value="1"/>
</dbReference>
<evidence type="ECO:0000256" key="10">
    <source>
        <dbReference type="SAM" id="MobiDB-lite"/>
    </source>
</evidence>
<evidence type="ECO:0000313" key="14">
    <source>
        <dbReference type="EMBL" id="GAA3709001.1"/>
    </source>
</evidence>
<dbReference type="InterPro" id="IPR039426">
    <property type="entry name" value="TonB-dep_rcpt-like"/>
</dbReference>
<dbReference type="SUPFAM" id="SSF56935">
    <property type="entry name" value="Porins"/>
    <property type="match status" value="1"/>
</dbReference>
<feature type="region of interest" description="Disordered" evidence="10">
    <location>
        <begin position="37"/>
        <end position="70"/>
    </location>
</feature>
<feature type="domain" description="TonB-dependent receptor plug" evidence="13">
    <location>
        <begin position="89"/>
        <end position="196"/>
    </location>
</feature>
<evidence type="ECO:0000259" key="12">
    <source>
        <dbReference type="Pfam" id="PF00593"/>
    </source>
</evidence>
<dbReference type="InterPro" id="IPR036942">
    <property type="entry name" value="Beta-barrel_TonB_sf"/>
</dbReference>
<feature type="chain" id="PRO_5045274915" evidence="11">
    <location>
        <begin position="32"/>
        <end position="974"/>
    </location>
</feature>
<keyword evidence="11" id="KW-0732">Signal</keyword>
<evidence type="ECO:0000259" key="13">
    <source>
        <dbReference type="Pfam" id="PF07715"/>
    </source>
</evidence>
<dbReference type="EMBL" id="BAABBF010000003">
    <property type="protein sequence ID" value="GAA3709001.1"/>
    <property type="molecule type" value="Genomic_DNA"/>
</dbReference>
<evidence type="ECO:0000256" key="2">
    <source>
        <dbReference type="ARBA" id="ARBA00022448"/>
    </source>
</evidence>
<comment type="subcellular location">
    <subcellularLocation>
        <location evidence="1 8">Cell outer membrane</location>
        <topology evidence="1 8">Multi-pass membrane protein</topology>
    </subcellularLocation>
</comment>
<evidence type="ECO:0000256" key="9">
    <source>
        <dbReference type="RuleBase" id="RU003357"/>
    </source>
</evidence>